<evidence type="ECO:0000313" key="8">
    <source>
        <dbReference type="EMBL" id="CEF84382.1"/>
    </source>
</evidence>
<reference evidence="8 10" key="3">
    <citation type="journal article" date="2015" name="BMC Genomics">
        <title>The completed genome sequence of the pathogenic ascomycete fungus Fusarium graminearum.</title>
        <authorList>
            <person name="King R."/>
            <person name="Urban M."/>
            <person name="Hammond-Kosack M.C."/>
            <person name="Hassani-Pak K."/>
            <person name="Hammond-Kosack K.E."/>
        </authorList>
    </citation>
    <scope>NUCLEOTIDE SEQUENCE [LARGE SCALE GENOMIC DNA]</scope>
    <source>
        <strain evidence="10">ATCC MYA-4620 / CBS 123657 / FGSC 9075 / NRRL 31084 / PH-1</strain>
        <strain evidence="8">PH-1</strain>
    </source>
</reference>
<reference evidence="9 10" key="1">
    <citation type="journal article" date="2007" name="Science">
        <title>The Fusarium graminearum genome reveals a link between localized polymorphism and pathogen specialization.</title>
        <authorList>
            <person name="Cuomo C.A."/>
            <person name="Gueldener U."/>
            <person name="Xu J.-R."/>
            <person name="Trail F."/>
            <person name="Turgeon B.G."/>
            <person name="Di Pietro A."/>
            <person name="Walton J.D."/>
            <person name="Ma L.-J."/>
            <person name="Baker S.E."/>
            <person name="Rep M."/>
            <person name="Adam G."/>
            <person name="Antoniw J."/>
            <person name="Baldwin T."/>
            <person name="Calvo S.E."/>
            <person name="Chang Y.-L."/>
            <person name="DeCaprio D."/>
            <person name="Gale L.R."/>
            <person name="Gnerre S."/>
            <person name="Goswami R.S."/>
            <person name="Hammond-Kosack K."/>
            <person name="Harris L.J."/>
            <person name="Hilburn K."/>
            <person name="Kennell J.C."/>
            <person name="Kroken S."/>
            <person name="Magnuson J.K."/>
            <person name="Mannhaupt G."/>
            <person name="Mauceli E.W."/>
            <person name="Mewes H.-W."/>
            <person name="Mitterbauer R."/>
            <person name="Muehlbauer G."/>
            <person name="Muensterkoetter M."/>
            <person name="Nelson D."/>
            <person name="O'Donnell K."/>
            <person name="Ouellet T."/>
            <person name="Qi W."/>
            <person name="Quesneville H."/>
            <person name="Roncero M.I.G."/>
            <person name="Seong K.-Y."/>
            <person name="Tetko I.V."/>
            <person name="Urban M."/>
            <person name="Waalwijk C."/>
            <person name="Ward T.J."/>
            <person name="Yao J."/>
            <person name="Birren B.W."/>
            <person name="Kistler H.C."/>
        </authorList>
    </citation>
    <scope>NUCLEOTIDE SEQUENCE [LARGE SCALE GENOMIC DNA]</scope>
    <source>
        <strain evidence="10">ATCC MYA-4620 / CBS 123657 / FGSC 9075 / NRRL 31084 / PH-1</strain>
        <strain evidence="9">PH-1 / ATCC MYA-4620 / FGSC 9075 / NRRL 31084</strain>
    </source>
</reference>
<dbReference type="Proteomes" id="UP000070720">
    <property type="component" value="Chromosome 4"/>
</dbReference>
<dbReference type="Gene3D" id="3.20.20.80">
    <property type="entry name" value="Glycosidases"/>
    <property type="match status" value="1"/>
</dbReference>
<organism evidence="8 10">
    <name type="scientific">Gibberella zeae (strain ATCC MYA-4620 / CBS 123657 / FGSC 9075 / NRRL 31084 / PH-1)</name>
    <name type="common">Wheat head blight fungus</name>
    <name type="synonym">Fusarium graminearum</name>
    <dbReference type="NCBI Taxonomy" id="229533"/>
    <lineage>
        <taxon>Eukaryota</taxon>
        <taxon>Fungi</taxon>
        <taxon>Dikarya</taxon>
        <taxon>Ascomycota</taxon>
        <taxon>Pezizomycotina</taxon>
        <taxon>Sordariomycetes</taxon>
        <taxon>Hypocreomycetidae</taxon>
        <taxon>Hypocreales</taxon>
        <taxon>Nectriaceae</taxon>
        <taxon>Fusarium</taxon>
    </lineage>
</organism>
<evidence type="ECO:0000259" key="6">
    <source>
        <dbReference type="PROSITE" id="PS50941"/>
    </source>
</evidence>
<dbReference type="AlphaFoldDB" id="I1RXP4"/>
<protein>
    <recommendedName>
        <fullName evidence="2">chitinase</fullName>
        <ecNumber evidence="2">3.2.1.14</ecNumber>
    </recommendedName>
</protein>
<evidence type="ECO:0000256" key="1">
    <source>
        <dbReference type="ARBA" id="ARBA00008682"/>
    </source>
</evidence>
<evidence type="ECO:0000256" key="5">
    <source>
        <dbReference type="SAM" id="SignalP"/>
    </source>
</evidence>
<dbReference type="InterPro" id="IPR029070">
    <property type="entry name" value="Chitinase_insertion_sf"/>
</dbReference>
<evidence type="ECO:0000313" key="10">
    <source>
        <dbReference type="Proteomes" id="UP000070720"/>
    </source>
</evidence>
<dbReference type="RefSeq" id="XP_011328670.1">
    <property type="nucleotide sequence ID" value="XM_011330368.1"/>
</dbReference>
<proteinExistence type="inferred from homology"/>
<dbReference type="GO" id="GO:0008061">
    <property type="term" value="F:chitin binding"/>
    <property type="evidence" value="ECO:0007669"/>
    <property type="project" value="UniProtKB-UniRule"/>
</dbReference>
<evidence type="ECO:0000256" key="4">
    <source>
        <dbReference type="PROSITE-ProRule" id="PRU00261"/>
    </source>
</evidence>
<dbReference type="SMART" id="SM00636">
    <property type="entry name" value="Glyco_18"/>
    <property type="match status" value="1"/>
</dbReference>
<evidence type="ECO:0000256" key="3">
    <source>
        <dbReference type="ARBA" id="ARBA00022669"/>
    </source>
</evidence>
<dbReference type="InParanoid" id="I1RXP4"/>
<feature type="signal peptide" evidence="5">
    <location>
        <begin position="1"/>
        <end position="22"/>
    </location>
</feature>
<dbReference type="PROSITE" id="PS00026">
    <property type="entry name" value="CHIT_BIND_I_1"/>
    <property type="match status" value="1"/>
</dbReference>
<dbReference type="HOGENOM" id="CLU_001837_1_0_1"/>
<feature type="chain" id="PRO_5010124620" description="chitinase" evidence="5">
    <location>
        <begin position="23"/>
        <end position="1159"/>
    </location>
</feature>
<feature type="disulfide bond" evidence="4">
    <location>
        <begin position="86"/>
        <end position="100"/>
    </location>
</feature>
<dbReference type="EC" id="3.2.1.14" evidence="2"/>
<dbReference type="InterPro" id="IPR050314">
    <property type="entry name" value="Glycosyl_Hydrlase_18"/>
</dbReference>
<dbReference type="GO" id="GO:0005975">
    <property type="term" value="P:carbohydrate metabolic process"/>
    <property type="evidence" value="ECO:0007669"/>
    <property type="project" value="InterPro"/>
</dbReference>
<keyword evidence="10" id="KW-1185">Reference proteome</keyword>
<dbReference type="SUPFAM" id="SSF54556">
    <property type="entry name" value="Chitinase insertion domain"/>
    <property type="match status" value="1"/>
</dbReference>
<dbReference type="GO" id="GO:0008843">
    <property type="term" value="F:endochitinase activity"/>
    <property type="evidence" value="ECO:0007669"/>
    <property type="project" value="UniProtKB-EC"/>
</dbReference>
<name>I1RXP4_GIBZE</name>
<evidence type="ECO:0000256" key="2">
    <source>
        <dbReference type="ARBA" id="ARBA00012729"/>
    </source>
</evidence>
<feature type="domain" description="Chitin-binding type-1" evidence="6">
    <location>
        <begin position="63"/>
        <end position="112"/>
    </location>
</feature>
<dbReference type="STRING" id="229533.I1RXP4"/>
<feature type="domain" description="GH18" evidence="7">
    <location>
        <begin position="118"/>
        <end position="476"/>
    </location>
</feature>
<gene>
    <name evidence="9" type="primary">FG09118.1</name>
    <name evidence="8" type="ORF">FGRAMPH1_01T27883</name>
</gene>
<reference evidence="9" key="4">
    <citation type="submission" date="2017-01" db="UniProtKB">
        <authorList>
            <consortium name="EnsemblFungi"/>
        </authorList>
    </citation>
    <scope>IDENTIFICATION</scope>
    <source>
        <strain evidence="9">PH-1 / ATCC MYA-4620 / FGSC 9075 / NRRL 31084</strain>
    </source>
</reference>
<accession>I1RXP4</accession>
<evidence type="ECO:0000259" key="7">
    <source>
        <dbReference type="PROSITE" id="PS51910"/>
    </source>
</evidence>
<dbReference type="SUPFAM" id="SSF51445">
    <property type="entry name" value="(Trans)glycosidases"/>
    <property type="match status" value="1"/>
</dbReference>
<dbReference type="SMART" id="SM00270">
    <property type="entry name" value="ChtBD1"/>
    <property type="match status" value="1"/>
</dbReference>
<dbReference type="GO" id="GO:0006032">
    <property type="term" value="P:chitin catabolic process"/>
    <property type="evidence" value="ECO:0007669"/>
    <property type="project" value="TreeGrafter"/>
</dbReference>
<dbReference type="GO" id="GO:0005576">
    <property type="term" value="C:extracellular region"/>
    <property type="evidence" value="ECO:0007669"/>
    <property type="project" value="TreeGrafter"/>
</dbReference>
<dbReference type="InterPro" id="IPR036861">
    <property type="entry name" value="Endochitinase-like_sf"/>
</dbReference>
<keyword evidence="5" id="KW-0732">Signal</keyword>
<keyword evidence="3 4" id="KW-0147">Chitin-binding</keyword>
<dbReference type="CDD" id="cd00035">
    <property type="entry name" value="ChtBD1"/>
    <property type="match status" value="1"/>
</dbReference>
<sequence>MRLTWTTTLVALLLTATPFIVAEDIHCDKNKPCEVGCCGTNNVCGTGPDYCSKAKCINSCTYKAECNPGKWDSQYFNAIKCPLNVCCSSYGFCGTTEEFCGKETVKRPSCSIGSQPVKRVIGYYGSGGATHKCNPMIPDAFPQGIYTHIYFAFGSIDPKSFKVQPANAGDEQLYSQLSALKTRDSGQELWLSIGGWAFSDKGSPTATTFSDLVNADKIRQTYFFATLTLFMQTWGFTGIDIDWEYPVDTDRNGRESDFKAYPRFLKRLKSALNNYKYGLSVTLTTSYWYLQHFDLDNIEPSVDWFNVMSYDLHGAWDVGNKWTGAFVGAHTNLTEIKSSLDLLWRNKVSPSKVVLGLAFYGRSVTLASSSCSEPGCPYLSAGDAGCSGEAGILFNSEISDLIREKKLRPKLYKDAAIKTIQWNNDQWVSYDDRDTWKLKAKFLKSQCLSGVLVWAVDYDDDKHSYSNGLAAALGIKVNVDSGSGLTIKLPDKTDEPKDFCYFTNCGQTCPSGYTEIVRGDKDSQIMMDGTECLPGQDQVKTLCCPKSSKVPKCRWRGYQGNGHCPVGCNAGEIAVGTHHKGCEKSGWQTACCDATESTGLWSKCSWTDDCFDDNDSTCDKGFSTFVVGSRGGFGGQRTCKEGTKYNYYYTETPKAFKDYEWVGHEVTFRNSQACSNAYPHRSTRIATQDISTTYSSSDNLAHTSNYNYGFEAYCYAGDKESDKDERSVIEYQDRDAKEFDHALRKFLKDPVCPNEELQFGSDDGFSGEPEFSPRSLVHGRATDNSADLEVLQHIMGVWFTSQNPRQDLTDIFNRDVEDAGYEGQVANLTTLNRLLYQSDWNGQPRYSGRVVARMTLCNLAESREGLDNLATLPEALCKVPSNTGSEAHRRDLQARTINVAVMANRGSGSTQPSAAYIFRAIELGHLSLHYTRWLPTAGQVILEVAYWIGRSPGYRDRTHVNAVDRWVMFHFHIPLNSNTFWTERNGVNDYYLGVSSFNMYHSQGTSQQLPYRNYRGQIDHRAEWRYSRSWNSGSFNTGRFTDYNRRREPFNCRWPAPGTTTGPAFYLGRDYSNRLNDLRTAGRPTDLASLINEFGMRIHRAGIFRSSNVAMMWPEAANGNLPHAGSSWGDEEYHPDLEAFHRNYDANGNRVNNVQNADP</sequence>
<dbReference type="InterPro" id="IPR017853">
    <property type="entry name" value="GH"/>
</dbReference>
<dbReference type="PROSITE" id="PS51910">
    <property type="entry name" value="GH18_2"/>
    <property type="match status" value="1"/>
</dbReference>
<comment type="caution">
    <text evidence="4">Lacks conserved residue(s) required for the propagation of feature annotation.</text>
</comment>
<dbReference type="KEGG" id="fgr:FGSG_09118"/>
<dbReference type="InterPro" id="IPR018371">
    <property type="entry name" value="Chitin-binding_1_CS"/>
</dbReference>
<dbReference type="InterPro" id="IPR001223">
    <property type="entry name" value="Glyco_hydro18_cat"/>
</dbReference>
<reference evidence="9 10" key="2">
    <citation type="journal article" date="2010" name="Nature">
        <title>Comparative genomics reveals mobile pathogenicity chromosomes in Fusarium.</title>
        <authorList>
            <person name="Ma L.J."/>
            <person name="van der Does H.C."/>
            <person name="Borkovich K.A."/>
            <person name="Coleman J.J."/>
            <person name="Daboussi M.J."/>
            <person name="Di Pietro A."/>
            <person name="Dufresne M."/>
            <person name="Freitag M."/>
            <person name="Grabherr M."/>
            <person name="Henrissat B."/>
            <person name="Houterman P.M."/>
            <person name="Kang S."/>
            <person name="Shim W.B."/>
            <person name="Woloshuk C."/>
            <person name="Xie X."/>
            <person name="Xu J.R."/>
            <person name="Antoniw J."/>
            <person name="Baker S.E."/>
            <person name="Bluhm B.H."/>
            <person name="Breakspear A."/>
            <person name="Brown D.W."/>
            <person name="Butchko R.A."/>
            <person name="Chapman S."/>
            <person name="Coulson R."/>
            <person name="Coutinho P.M."/>
            <person name="Danchin E.G."/>
            <person name="Diener A."/>
            <person name="Gale L.R."/>
            <person name="Gardiner D.M."/>
            <person name="Goff S."/>
            <person name="Hammond-Kosack K.E."/>
            <person name="Hilburn K."/>
            <person name="Hua-Van A."/>
            <person name="Jonkers W."/>
            <person name="Kazan K."/>
            <person name="Kodira C.D."/>
            <person name="Koehrsen M."/>
            <person name="Kumar L."/>
            <person name="Lee Y.H."/>
            <person name="Li L."/>
            <person name="Manners J.M."/>
            <person name="Miranda-Saavedra D."/>
            <person name="Mukherjee M."/>
            <person name="Park G."/>
            <person name="Park J."/>
            <person name="Park S.Y."/>
            <person name="Proctor R.H."/>
            <person name="Regev A."/>
            <person name="Ruiz-Roldan M.C."/>
            <person name="Sain D."/>
            <person name="Sakthikumar S."/>
            <person name="Sykes S."/>
            <person name="Schwartz D.C."/>
            <person name="Turgeon B.G."/>
            <person name="Wapinski I."/>
            <person name="Yoder O."/>
            <person name="Young S."/>
            <person name="Zeng Q."/>
            <person name="Zhou S."/>
            <person name="Galagan J."/>
            <person name="Cuomo C.A."/>
            <person name="Kistler H.C."/>
            <person name="Rep M."/>
        </authorList>
    </citation>
    <scope>GENOME REANNOTATION</scope>
    <source>
        <strain evidence="10">ATCC MYA-4620 / CBS 123657 / FGSC 9075 / NRRL 31084 / PH-1</strain>
        <strain evidence="9">PH-1 / ATCC MYA-4620 / FGSC 9075 / NRRL 31084</strain>
    </source>
</reference>
<dbReference type="PROSITE" id="PS50941">
    <property type="entry name" value="CHIT_BIND_I_2"/>
    <property type="match status" value="1"/>
</dbReference>
<dbReference type="Gene3D" id="3.10.50.10">
    <property type="match status" value="1"/>
</dbReference>
<evidence type="ECO:0000313" key="9">
    <source>
        <dbReference type="EnsemblFungi" id="CEF84382"/>
    </source>
</evidence>
<dbReference type="InterPro" id="IPR001002">
    <property type="entry name" value="Chitin-bd_1"/>
</dbReference>
<dbReference type="OrthoDB" id="73875at2759"/>
<dbReference type="PANTHER" id="PTHR11177:SF389">
    <property type="entry name" value="CHITINASE"/>
    <property type="match status" value="1"/>
</dbReference>
<dbReference type="VEuPathDB" id="FungiDB:FGRAMPH1_01G27883"/>
<dbReference type="EnsemblFungi" id="CEF84382">
    <property type="protein sequence ID" value="CEF84382"/>
    <property type="gene ID" value="FGRRES_09118"/>
</dbReference>
<dbReference type="InterPro" id="IPR011583">
    <property type="entry name" value="Chitinase_II/V-like_cat"/>
</dbReference>
<keyword evidence="4" id="KW-1015">Disulfide bond</keyword>
<dbReference type="Pfam" id="PF00187">
    <property type="entry name" value="Chitin_bind_1"/>
    <property type="match status" value="1"/>
</dbReference>
<dbReference type="PANTHER" id="PTHR11177">
    <property type="entry name" value="CHITINASE"/>
    <property type="match status" value="1"/>
</dbReference>
<accession>A0A098DSN8</accession>
<comment type="similarity">
    <text evidence="1">Belongs to the glycosyl hydrolase 18 family. Chitinase class V subfamily.</text>
</comment>
<feature type="disulfide bond" evidence="4">
    <location>
        <begin position="81"/>
        <end position="93"/>
    </location>
</feature>
<dbReference type="eggNOG" id="KOG2806">
    <property type="taxonomic scope" value="Eukaryota"/>
</dbReference>
<dbReference type="Pfam" id="PF00704">
    <property type="entry name" value="Glyco_hydro_18"/>
    <property type="match status" value="1"/>
</dbReference>
<dbReference type="Gene3D" id="3.30.60.10">
    <property type="entry name" value="Endochitinase-like"/>
    <property type="match status" value="1"/>
</dbReference>
<dbReference type="EMBL" id="HG970335">
    <property type="protein sequence ID" value="CEF84382.1"/>
    <property type="molecule type" value="Genomic_DNA"/>
</dbReference>
<dbReference type="SUPFAM" id="SSF57016">
    <property type="entry name" value="Plant lectins/antimicrobial peptides"/>
    <property type="match status" value="1"/>
</dbReference>